<dbReference type="Proteomes" id="UP000182544">
    <property type="component" value="Unassembled WGS sequence"/>
</dbReference>
<comment type="similarity">
    <text evidence="3">Belongs to the glycosyl hydrolase 5 (cellulase A) family.</text>
</comment>
<dbReference type="InterPro" id="IPR018087">
    <property type="entry name" value="Glyco_hydro_5_CS"/>
</dbReference>
<keyword evidence="2 3" id="KW-0326">Glycosidase</keyword>
<feature type="signal peptide" evidence="4">
    <location>
        <begin position="1"/>
        <end position="24"/>
    </location>
</feature>
<feature type="domain" description="Glycoside hydrolase family 5" evidence="5">
    <location>
        <begin position="70"/>
        <end position="313"/>
    </location>
</feature>
<keyword evidence="4" id="KW-0732">Signal</keyword>
<keyword evidence="1 3" id="KW-0378">Hydrolase</keyword>
<dbReference type="AlphaFoldDB" id="A0A1K2IGG4"/>
<keyword evidence="7" id="KW-1185">Reference proteome</keyword>
<dbReference type="OrthoDB" id="154460at2"/>
<protein>
    <submittedName>
        <fullName evidence="6">Endoglucanase</fullName>
    </submittedName>
</protein>
<name>A0A1K2IGG4_9FLAO</name>
<evidence type="ECO:0000313" key="7">
    <source>
        <dbReference type="Proteomes" id="UP000182544"/>
    </source>
</evidence>
<sequence length="353" mass="40367">MILKTIHNYKLLFLLAFLPLFLHCNNSDEIKDTPVDEEIVDETEIDNVPETFANTVEEHGQLSISGNKIVDKNGEPLQLRGMSFFWSQWIGKYYTKETVKWLKEDWNCNIVRAAMAVDHDGYLANPEVEKTKIKTIIDAAIEEGIYVLIDWHDHEAEKHLEEAKTFFSDIAETYGNVPNIIYETYNEPLNVSWKDVLKPYHEAVIAEIRKHDPDNIIVCGTRNWSQNVDDVIGNKINDANIAYTLHYYAATHKQELRDIAIQALNNDITLFVTEFGTTQASGDVEINEAESKLWWDFLDEHNISWCNWSIADKEELAAALKPGASATGGWQESEITTSGKLVRNELKAKNKSY</sequence>
<dbReference type="EMBL" id="FPKV01000002">
    <property type="protein sequence ID" value="SFZ91524.1"/>
    <property type="molecule type" value="Genomic_DNA"/>
</dbReference>
<dbReference type="PANTHER" id="PTHR34142:SF1">
    <property type="entry name" value="GLYCOSIDE HYDROLASE FAMILY 5 DOMAIN-CONTAINING PROTEIN"/>
    <property type="match status" value="1"/>
</dbReference>
<evidence type="ECO:0000259" key="5">
    <source>
        <dbReference type="Pfam" id="PF00150"/>
    </source>
</evidence>
<accession>A0A1K2IGG4</accession>
<dbReference type="STRING" id="369401.SAMN05428642_102116"/>
<proteinExistence type="inferred from homology"/>
<dbReference type="InterPro" id="IPR017853">
    <property type="entry name" value="GH"/>
</dbReference>
<dbReference type="PROSITE" id="PS00659">
    <property type="entry name" value="GLYCOSYL_HYDROL_F5"/>
    <property type="match status" value="1"/>
</dbReference>
<dbReference type="InterPro" id="IPR001547">
    <property type="entry name" value="Glyco_hydro_5"/>
</dbReference>
<evidence type="ECO:0000256" key="4">
    <source>
        <dbReference type="SAM" id="SignalP"/>
    </source>
</evidence>
<dbReference type="RefSeq" id="WP_072401122.1">
    <property type="nucleotide sequence ID" value="NZ_FPKV01000002.1"/>
</dbReference>
<evidence type="ECO:0000256" key="3">
    <source>
        <dbReference type="RuleBase" id="RU361153"/>
    </source>
</evidence>
<dbReference type="Pfam" id="PF00150">
    <property type="entry name" value="Cellulase"/>
    <property type="match status" value="1"/>
</dbReference>
<organism evidence="6 7">
    <name type="scientific">Flaviramulus basaltis</name>
    <dbReference type="NCBI Taxonomy" id="369401"/>
    <lineage>
        <taxon>Bacteria</taxon>
        <taxon>Pseudomonadati</taxon>
        <taxon>Bacteroidota</taxon>
        <taxon>Flavobacteriia</taxon>
        <taxon>Flavobacteriales</taxon>
        <taxon>Flavobacteriaceae</taxon>
        <taxon>Flaviramulus</taxon>
    </lineage>
</organism>
<dbReference type="GO" id="GO:0004553">
    <property type="term" value="F:hydrolase activity, hydrolyzing O-glycosyl compounds"/>
    <property type="evidence" value="ECO:0007669"/>
    <property type="project" value="InterPro"/>
</dbReference>
<dbReference type="Gene3D" id="3.20.20.80">
    <property type="entry name" value="Glycosidases"/>
    <property type="match status" value="1"/>
</dbReference>
<dbReference type="PANTHER" id="PTHR34142">
    <property type="entry name" value="ENDO-BETA-1,4-GLUCANASE A"/>
    <property type="match status" value="1"/>
</dbReference>
<evidence type="ECO:0000256" key="2">
    <source>
        <dbReference type="ARBA" id="ARBA00023295"/>
    </source>
</evidence>
<feature type="chain" id="PRO_5012837556" evidence="4">
    <location>
        <begin position="25"/>
        <end position="353"/>
    </location>
</feature>
<evidence type="ECO:0000256" key="1">
    <source>
        <dbReference type="ARBA" id="ARBA00022801"/>
    </source>
</evidence>
<reference evidence="6 7" key="1">
    <citation type="submission" date="2016-10" db="EMBL/GenBank/DDBJ databases">
        <authorList>
            <person name="de Groot N.N."/>
        </authorList>
    </citation>
    <scope>NUCLEOTIDE SEQUENCE [LARGE SCALE GENOMIC DNA]</scope>
    <source>
        <strain evidence="6 7">DSM 18180</strain>
    </source>
</reference>
<gene>
    <name evidence="6" type="ORF">SAMN05428642_102116</name>
</gene>
<evidence type="ECO:0000313" key="6">
    <source>
        <dbReference type="EMBL" id="SFZ91524.1"/>
    </source>
</evidence>
<dbReference type="GO" id="GO:0000272">
    <property type="term" value="P:polysaccharide catabolic process"/>
    <property type="evidence" value="ECO:0007669"/>
    <property type="project" value="InterPro"/>
</dbReference>
<dbReference type="SUPFAM" id="SSF51445">
    <property type="entry name" value="(Trans)glycosidases"/>
    <property type="match status" value="1"/>
</dbReference>